<evidence type="ECO:0000313" key="6">
    <source>
        <dbReference type="EMBL" id="PMP69114.1"/>
    </source>
</evidence>
<dbReference type="InterPro" id="IPR009056">
    <property type="entry name" value="Cyt_c-like_dom"/>
</dbReference>
<dbReference type="InterPro" id="IPR036909">
    <property type="entry name" value="Cyt_c-like_dom_sf"/>
</dbReference>
<sequence length="111" mass="12629">MKVNKFLIIGIFIGVLIVHHSNIFAANGERIFKELGCNACHNLKEDTFAPALKSISKAYKNKKESLVKYLKGEAKAIVDPDREDFMKPYINQTKNLKNKDLEKLVDYLLSS</sequence>
<keyword evidence="1 4" id="KW-0349">Heme</keyword>
<organism evidence="6 7">
    <name type="scientific">Thermodesulfobacterium geofontis</name>
    <dbReference type="NCBI Taxonomy" id="1295609"/>
    <lineage>
        <taxon>Bacteria</taxon>
        <taxon>Pseudomonadati</taxon>
        <taxon>Thermodesulfobacteriota</taxon>
        <taxon>Thermodesulfobacteria</taxon>
        <taxon>Thermodesulfobacteriales</taxon>
        <taxon>Thermodesulfobacteriaceae</taxon>
        <taxon>Thermodesulfobacterium</taxon>
    </lineage>
</organism>
<evidence type="ECO:0000256" key="1">
    <source>
        <dbReference type="ARBA" id="ARBA00022617"/>
    </source>
</evidence>
<dbReference type="GO" id="GO:0020037">
    <property type="term" value="F:heme binding"/>
    <property type="evidence" value="ECO:0007669"/>
    <property type="project" value="InterPro"/>
</dbReference>
<accession>A0A2N7PQC5</accession>
<keyword evidence="2 4" id="KW-0479">Metal-binding</keyword>
<evidence type="ECO:0000259" key="5">
    <source>
        <dbReference type="PROSITE" id="PS51007"/>
    </source>
</evidence>
<name>A0A2N7PQC5_9BACT</name>
<dbReference type="Gene3D" id="1.10.760.10">
    <property type="entry name" value="Cytochrome c-like domain"/>
    <property type="match status" value="1"/>
</dbReference>
<gene>
    <name evidence="6" type="ORF">C0190_00485</name>
</gene>
<comment type="caution">
    <text evidence="6">The sequence shown here is derived from an EMBL/GenBank/DDBJ whole genome shotgun (WGS) entry which is preliminary data.</text>
</comment>
<dbReference type="EMBL" id="PNIK01000006">
    <property type="protein sequence ID" value="PMP69114.1"/>
    <property type="molecule type" value="Genomic_DNA"/>
</dbReference>
<dbReference type="GO" id="GO:0009055">
    <property type="term" value="F:electron transfer activity"/>
    <property type="evidence" value="ECO:0007669"/>
    <property type="project" value="InterPro"/>
</dbReference>
<evidence type="ECO:0000256" key="3">
    <source>
        <dbReference type="ARBA" id="ARBA00023004"/>
    </source>
</evidence>
<dbReference type="Proteomes" id="UP000235460">
    <property type="component" value="Unassembled WGS sequence"/>
</dbReference>
<evidence type="ECO:0000256" key="4">
    <source>
        <dbReference type="PROSITE-ProRule" id="PRU00433"/>
    </source>
</evidence>
<dbReference type="Pfam" id="PF00034">
    <property type="entry name" value="Cytochrom_C"/>
    <property type="match status" value="1"/>
</dbReference>
<dbReference type="PROSITE" id="PS51007">
    <property type="entry name" value="CYTC"/>
    <property type="match status" value="1"/>
</dbReference>
<feature type="domain" description="Cytochrome c" evidence="5">
    <location>
        <begin position="23"/>
        <end position="111"/>
    </location>
</feature>
<evidence type="ECO:0000256" key="2">
    <source>
        <dbReference type="ARBA" id="ARBA00022723"/>
    </source>
</evidence>
<proteinExistence type="predicted"/>
<evidence type="ECO:0000313" key="7">
    <source>
        <dbReference type="Proteomes" id="UP000235460"/>
    </source>
</evidence>
<protein>
    <submittedName>
        <fullName evidence="6">Cytochrome C552</fullName>
    </submittedName>
</protein>
<reference evidence="6 7" key="1">
    <citation type="submission" date="2018-01" db="EMBL/GenBank/DDBJ databases">
        <title>Metagenomic assembled genomes from two thermal pools in the Uzon Caldera, Kamchatka, Russia.</title>
        <authorList>
            <person name="Wilkins L."/>
            <person name="Ettinger C."/>
        </authorList>
    </citation>
    <scope>NUCLEOTIDE SEQUENCE [LARGE SCALE GENOMIC DNA]</scope>
    <source>
        <strain evidence="6">ZAV-08</strain>
    </source>
</reference>
<dbReference type="GO" id="GO:0046872">
    <property type="term" value="F:metal ion binding"/>
    <property type="evidence" value="ECO:0007669"/>
    <property type="project" value="UniProtKB-KW"/>
</dbReference>
<dbReference type="AlphaFoldDB" id="A0A2N7PQC5"/>
<keyword evidence="3 4" id="KW-0408">Iron</keyword>
<dbReference type="SUPFAM" id="SSF46626">
    <property type="entry name" value="Cytochrome c"/>
    <property type="match status" value="1"/>
</dbReference>